<keyword evidence="3" id="KW-0862">Zinc</keyword>
<dbReference type="PANTHER" id="PTHR12389">
    <property type="entry name" value="ZINC FINGER PROTEIN 294"/>
    <property type="match status" value="1"/>
</dbReference>
<dbReference type="GO" id="GO:1990116">
    <property type="term" value="P:ribosome-associated ubiquitin-dependent protein catabolic process"/>
    <property type="evidence" value="ECO:0007669"/>
    <property type="project" value="InterPro"/>
</dbReference>
<dbReference type="InterPro" id="IPR039795">
    <property type="entry name" value="LTN1/Rkr1"/>
</dbReference>
<organism evidence="7 8">
    <name type="scientific">Plasmodium gallinaceum</name>
    <dbReference type="NCBI Taxonomy" id="5849"/>
    <lineage>
        <taxon>Eukaryota</taxon>
        <taxon>Sar</taxon>
        <taxon>Alveolata</taxon>
        <taxon>Apicomplexa</taxon>
        <taxon>Aconoidasida</taxon>
        <taxon>Haemosporida</taxon>
        <taxon>Plasmodiidae</taxon>
        <taxon>Plasmodium</taxon>
        <taxon>Plasmodium (Haemamoeba)</taxon>
    </lineage>
</organism>
<gene>
    <name evidence="7" type="ORF">PGAL8A_00144300</name>
</gene>
<dbReference type="PROSITE" id="PS50089">
    <property type="entry name" value="ZF_RING_2"/>
    <property type="match status" value="1"/>
</dbReference>
<keyword evidence="5" id="KW-1133">Transmembrane helix</keyword>
<dbReference type="GO" id="GO:0043023">
    <property type="term" value="F:ribosomal large subunit binding"/>
    <property type="evidence" value="ECO:0007669"/>
    <property type="project" value="TreeGrafter"/>
</dbReference>
<dbReference type="SUPFAM" id="SSF57850">
    <property type="entry name" value="RING/U-box"/>
    <property type="match status" value="1"/>
</dbReference>
<feature type="compositionally biased region" description="Polar residues" evidence="4">
    <location>
        <begin position="1762"/>
        <end position="1773"/>
    </location>
</feature>
<name>A0A1J1GMU7_PLAGA</name>
<feature type="transmembrane region" description="Helical" evidence="5">
    <location>
        <begin position="233"/>
        <end position="253"/>
    </location>
</feature>
<keyword evidence="5" id="KW-0812">Transmembrane</keyword>
<accession>A0A1J1GMU7</accession>
<evidence type="ECO:0000256" key="5">
    <source>
        <dbReference type="SAM" id="Phobius"/>
    </source>
</evidence>
<evidence type="ECO:0000256" key="3">
    <source>
        <dbReference type="PROSITE-ProRule" id="PRU00175"/>
    </source>
</evidence>
<dbReference type="Proteomes" id="UP000220797">
    <property type="component" value="Unassembled WGS sequence"/>
</dbReference>
<dbReference type="Gene3D" id="3.30.40.10">
    <property type="entry name" value="Zinc/RING finger domain, C3HC4 (zinc finger)"/>
    <property type="match status" value="1"/>
</dbReference>
<evidence type="ECO:0000313" key="7">
    <source>
        <dbReference type="EMBL" id="CRG93737.1"/>
    </source>
</evidence>
<keyword evidence="5" id="KW-0472">Membrane</keyword>
<feature type="transmembrane region" description="Helical" evidence="5">
    <location>
        <begin position="1915"/>
        <end position="1933"/>
    </location>
</feature>
<dbReference type="SMART" id="SM01197">
    <property type="entry name" value="FANCL_C"/>
    <property type="match status" value="1"/>
</dbReference>
<dbReference type="GO" id="GO:0061630">
    <property type="term" value="F:ubiquitin protein ligase activity"/>
    <property type="evidence" value="ECO:0007669"/>
    <property type="project" value="InterPro"/>
</dbReference>
<dbReference type="InterPro" id="IPR001841">
    <property type="entry name" value="Znf_RING"/>
</dbReference>
<feature type="region of interest" description="Disordered" evidence="4">
    <location>
        <begin position="1746"/>
        <end position="1773"/>
    </location>
</feature>
<keyword evidence="3" id="KW-0479">Metal-binding</keyword>
<dbReference type="OMA" id="CINKLHK"/>
<sequence length="2125" mass="255695">MKKKKVIKLKEEYIPKSNYFSKDALLTNIFTQSKENSIFDIESKDSQLIVNCINKLLKKNLQTKLKALNELSSLLTKHDEPTISYFFSSFLSVYKNLIYHTNYSLRENLNLCLKLFIEKIKTKIKKHLNIFLPHLFISLFDFSKNVKNISSEILCIIFPLKNNSENEGDEKEKNKIDKLKLYDEYKLYSNIKKLNVNIINFYNCLKYIKNDLNEAIVSNLKLMKNEEDYDINVYLFNTLCFFPSFIYIIMKFVKLSSKLEKGKEESLEENSKEIVKECIKKEFVNFEETFNHFFCVLNFIYKECKDNVRLKKTLYLSIYNIIYLLKKNKINYIDFNYNKANSSIFNYICCIINNKDEYILKSINHLLLLFFFSENKKLINENFLRSYLSLIKQNKTYGIDSFNYNMPLFIFIFEKKDIIENFFFFYFLFYFLLLNQSNSSINIYYDILLHLFDYFDFITTNMEKKNLLGDIKENYQENTTKININKETEMKININTEDKYKNDVKDEYNDMYFLAEYECSIILCENILLLPLEIFFIQKKLQNCNFCFKNENLCDSLFNIYYCHKKKLKKKESKEKNRYEDLRRKFFDGNIEENNLLLTYISFIKSSNIKNEIIKHSLDLLKTYVIDINNKLQNKDKNNNLVNDDNNSLNNYNNYHSIMSFFLKFLLELKYIVFPLKHQNNDINIDVRTYFIHILNLTFINLLTLIDYKNYEFIEIFKNNFDLLKFLVFQQKEENNIFFMNNVFNIFQKLLANKILNKEIYFNSLDITLNLILLFYLNKICSFDELFNSFLKILFDEDLNKENVEDKLIVCIKLINFLKNKKIKFFHLSEIILKIYQFYISCNCNNDTLTTFYESLSVGEKDNILFEENFYFDIFNIYKNRLKEIKRFPENNFCSFFLKLFTDNILTEYLKKNYTTLSNIYIYFLFTIYLKINYSYTEKYDNLFLKLERETLHSYLNLMQEIYKRCTEEEYTLNQKTLISSNSKVILNEEEDKTNNCNILIYIKNSKVTFKVIYEYNDDSYNIKRDDGNIDNNNSNDSNNNNENEEIQMNLLLKKEDILSSFYILKLLCIYKIYYNIEIFTFENLKNFTFFCFSIEPLKSNSLKMTENQNDGIINYGFDDFFNFIYLNIECTKLFFFLKTIKNELKNNENNLSLFFIIYQFIDNKEVHISEDIKIFDVIYILKRINKYKIFKAGKMILKKLIKKESDIQEFAKELIDFKTKDSFNLKVKSFLFKMFLKYVFNNLEKDDINENDKINDDINENDKINDDMNENDKINDKINNDINENDKIIKDINDDIDDKTNNISYENNLHLLKKKIPKFFHSYIDENFNLNIKNEISCLNLLYHLINVSKIKNFNFFSCKNVQKLLLESTYITLSNFDIFFCCLSFINNYDFYNNNEIILSNFFKNYLSFLKIYYKKIYEEQICIYKEECKILNDALSSKIKNSEKIEKRKSIKKKIYLDEDKLHTKCGIYFLRFVYSLIEKNVILFDFLNNKNMLRMLIKIIYFILSVDQCCNNNNINKKLKILCIKLLKKIFDYDLQHFDSYYKIYFFCLKSSVCDYSEYFIKKVFFTKSILTFKNLHKLKKKVMDIYINTYYLFILFSNIEKFKDNKTFIHKTFSILLLNCILVSELQKLKNCDIENFNTISSYLCINRNNENLFLKSFINEYSDYEKNLLNDIKNEINNSEMSYDNDNNDNSNVRLYYTSNNDLNTNSSVDSFMDSEEDNYTKCKIIGTENKEKKNLNFTNEKKKKSSNTTTVSFNDNNKNSNTQEENDEFTTFLNKNNRKYIDTTDKLSNKNNEKINEENEENNNKNKYCSLYFLKKYIKNVFLFIDLNKNILDLYSFLLNFNYLKILLSMLNICLSSEYFIYNADLFQHFLIFLESNNVNLYYFLNDIKKIDELIENNRNLINNKNELYIFFFSLYLALLLITIYPNECIIIINENKLYNIISFNQLIFSNFIIDYQLSQLKNISQNYINTTFSYDSISKILYFKYKIKEDENETFEDVTAKLTLNFLPNYPFSHLVISDKIESLDKKAYIHNSIKSMYKYARNGNINEIFIKFDNIMNNYFQNKSQCNICFMLLYDKKTCDKTCSKCNASYHSYCLHKWFLTSHNTKCPSCQMQFNS</sequence>
<dbReference type="GO" id="GO:0005829">
    <property type="term" value="C:cytosol"/>
    <property type="evidence" value="ECO:0007669"/>
    <property type="project" value="TreeGrafter"/>
</dbReference>
<evidence type="ECO:0000256" key="4">
    <source>
        <dbReference type="SAM" id="MobiDB-lite"/>
    </source>
</evidence>
<dbReference type="GO" id="GO:0008270">
    <property type="term" value="F:zinc ion binding"/>
    <property type="evidence" value="ECO:0007669"/>
    <property type="project" value="UniProtKB-KW"/>
</dbReference>
<comment type="similarity">
    <text evidence="1">Belongs to the LTN1 family.</text>
</comment>
<dbReference type="OrthoDB" id="6108at2759"/>
<dbReference type="GO" id="GO:0072344">
    <property type="term" value="P:rescue of stalled ribosome"/>
    <property type="evidence" value="ECO:0007669"/>
    <property type="project" value="TreeGrafter"/>
</dbReference>
<feature type="domain" description="RING-type" evidence="6">
    <location>
        <begin position="2075"/>
        <end position="2120"/>
    </location>
</feature>
<dbReference type="GeneID" id="39729967"/>
<dbReference type="InterPro" id="IPR011989">
    <property type="entry name" value="ARM-like"/>
</dbReference>
<evidence type="ECO:0000256" key="1">
    <source>
        <dbReference type="ARBA" id="ARBA00007997"/>
    </source>
</evidence>
<evidence type="ECO:0000256" key="2">
    <source>
        <dbReference type="ARBA" id="ARBA00017157"/>
    </source>
</evidence>
<keyword evidence="8" id="KW-1185">Reference proteome</keyword>
<dbReference type="Gene3D" id="1.25.10.10">
    <property type="entry name" value="Leucine-rich Repeat Variant"/>
    <property type="match status" value="1"/>
</dbReference>
<proteinExistence type="inferred from homology"/>
<evidence type="ECO:0000259" key="6">
    <source>
        <dbReference type="PROSITE" id="PS50089"/>
    </source>
</evidence>
<protein>
    <recommendedName>
        <fullName evidence="2">E3 ubiquitin-protein ligase listerin</fullName>
    </recommendedName>
</protein>
<reference evidence="7" key="1">
    <citation type="submission" date="2015-04" db="EMBL/GenBank/DDBJ databases">
        <authorList>
            <consortium name="Pathogen Informatics"/>
        </authorList>
    </citation>
    <scope>NUCLEOTIDE SEQUENCE [LARGE SCALE GENOMIC DNA]</scope>
    <source>
        <strain evidence="7">8A</strain>
    </source>
</reference>
<dbReference type="PANTHER" id="PTHR12389:SF0">
    <property type="entry name" value="E3 UBIQUITIN-PROTEIN LIGASE LISTERIN"/>
    <property type="match status" value="1"/>
</dbReference>
<comment type="caution">
    <text evidence="7">The sequence shown here is derived from an EMBL/GenBank/DDBJ whole genome shotgun (WGS) entry which is preliminary data.</text>
</comment>
<dbReference type="VEuPathDB" id="PlasmoDB:PGAL8A_00144300"/>
<dbReference type="InterPro" id="IPR013083">
    <property type="entry name" value="Znf_RING/FYVE/PHD"/>
</dbReference>
<dbReference type="RefSeq" id="XP_028526559.1">
    <property type="nucleotide sequence ID" value="XM_028674982.1"/>
</dbReference>
<dbReference type="GO" id="GO:1990112">
    <property type="term" value="C:RQC complex"/>
    <property type="evidence" value="ECO:0007669"/>
    <property type="project" value="InterPro"/>
</dbReference>
<keyword evidence="3" id="KW-0863">Zinc-finger</keyword>
<evidence type="ECO:0000313" key="8">
    <source>
        <dbReference type="Proteomes" id="UP000220797"/>
    </source>
</evidence>
<dbReference type="EMBL" id="CVMV01000019">
    <property type="protein sequence ID" value="CRG93737.1"/>
    <property type="molecule type" value="Genomic_DNA"/>
</dbReference>